<protein>
    <submittedName>
        <fullName evidence="1">Carbohydrate kinase, PfkB family</fullName>
    </submittedName>
</protein>
<reference evidence="1" key="2">
    <citation type="journal article" date="2014" name="ISME J.">
        <title>Microbial stratification in low pH oxic and suboxic macroscopic growths along an acid mine drainage.</title>
        <authorList>
            <person name="Mendez-Garcia C."/>
            <person name="Mesa V."/>
            <person name="Sprenger R.R."/>
            <person name="Richter M."/>
            <person name="Diez M.S."/>
            <person name="Solano J."/>
            <person name="Bargiela R."/>
            <person name="Golyshina O.V."/>
            <person name="Manteca A."/>
            <person name="Ramos J.L."/>
            <person name="Gallego J.R."/>
            <person name="Llorente I."/>
            <person name="Martins Dos Santos V.A."/>
            <person name="Jensen O.N."/>
            <person name="Pelaez A.I."/>
            <person name="Sanchez J."/>
            <person name="Ferrer M."/>
        </authorList>
    </citation>
    <scope>NUCLEOTIDE SEQUENCE</scope>
</reference>
<evidence type="ECO:0000313" key="1">
    <source>
        <dbReference type="EMBL" id="EQD30459.1"/>
    </source>
</evidence>
<dbReference type="EMBL" id="AUZX01015019">
    <property type="protein sequence ID" value="EQD30459.1"/>
    <property type="molecule type" value="Genomic_DNA"/>
</dbReference>
<feature type="non-terminal residue" evidence="1">
    <location>
        <position position="109"/>
    </location>
</feature>
<dbReference type="InterPro" id="IPR029056">
    <property type="entry name" value="Ribokinase-like"/>
</dbReference>
<proteinExistence type="predicted"/>
<accession>T0ZP17</accession>
<keyword evidence="1" id="KW-0418">Kinase</keyword>
<comment type="caution">
    <text evidence="1">The sequence shown here is derived from an EMBL/GenBank/DDBJ whole genome shotgun (WGS) entry which is preliminary data.</text>
</comment>
<gene>
    <name evidence="1" type="ORF">B1A_20359</name>
</gene>
<dbReference type="AlphaFoldDB" id="T0ZP17"/>
<sequence length="109" mass="12185">MAIVGSDYPSKGFETMKSRGMDVAGIEISKEPSFHWSGEYGFDLSSAKTLQTDLNCLLSFKPDISKIYPAVHTLFLANIDPEIQKKVILDLSVRPSIIALDTMNFWIEN</sequence>
<reference evidence="1" key="1">
    <citation type="submission" date="2013-08" db="EMBL/GenBank/DDBJ databases">
        <authorList>
            <person name="Mendez C."/>
            <person name="Richter M."/>
            <person name="Ferrer M."/>
            <person name="Sanchez J."/>
        </authorList>
    </citation>
    <scope>NUCLEOTIDE SEQUENCE</scope>
</reference>
<dbReference type="SUPFAM" id="SSF53613">
    <property type="entry name" value="Ribokinase-like"/>
    <property type="match status" value="1"/>
</dbReference>
<organism evidence="1">
    <name type="scientific">mine drainage metagenome</name>
    <dbReference type="NCBI Taxonomy" id="410659"/>
    <lineage>
        <taxon>unclassified sequences</taxon>
        <taxon>metagenomes</taxon>
        <taxon>ecological metagenomes</taxon>
    </lineage>
</organism>
<keyword evidence="1" id="KW-0808">Transferase</keyword>
<dbReference type="GO" id="GO:0016301">
    <property type="term" value="F:kinase activity"/>
    <property type="evidence" value="ECO:0007669"/>
    <property type="project" value="UniProtKB-KW"/>
</dbReference>
<name>T0ZP17_9ZZZZ</name>
<dbReference type="Gene3D" id="3.40.1190.20">
    <property type="match status" value="1"/>
</dbReference>